<dbReference type="InterPro" id="IPR001752">
    <property type="entry name" value="Kinesin_motor_dom"/>
</dbReference>
<dbReference type="InterPro" id="IPR032405">
    <property type="entry name" value="Kinesin_assoc"/>
</dbReference>
<dbReference type="FunFam" id="3.40.850.10:FF:000167">
    <property type="entry name" value="Uncharacterized protein"/>
    <property type="match status" value="1"/>
</dbReference>
<dbReference type="GO" id="GO:0005524">
    <property type="term" value="F:ATP binding"/>
    <property type="evidence" value="ECO:0007669"/>
    <property type="project" value="UniProtKB-KW"/>
</dbReference>
<dbReference type="PROSITE" id="PS00411">
    <property type="entry name" value="KINESIN_MOTOR_1"/>
    <property type="match status" value="1"/>
</dbReference>
<dbReference type="PANTHER" id="PTHR47117">
    <property type="entry name" value="STAR-RELATED LIPID TRANSFER PROTEIN 9"/>
    <property type="match status" value="1"/>
</dbReference>
<dbReference type="SMART" id="SM00129">
    <property type="entry name" value="KISc"/>
    <property type="match status" value="1"/>
</dbReference>
<evidence type="ECO:0000259" key="13">
    <source>
        <dbReference type="PROSITE" id="PS50003"/>
    </source>
</evidence>
<protein>
    <recommendedName>
        <fullName evidence="2">Kinesin-like protein unc-104</fullName>
    </recommendedName>
</protein>
<evidence type="ECO:0000256" key="1">
    <source>
        <dbReference type="ARBA" id="ARBA00004245"/>
    </source>
</evidence>
<dbReference type="Gene3D" id="6.10.250.2520">
    <property type="match status" value="1"/>
</dbReference>
<feature type="domain" description="Kinesin motor" evidence="15">
    <location>
        <begin position="1"/>
        <end position="323"/>
    </location>
</feature>
<evidence type="ECO:0000259" key="14">
    <source>
        <dbReference type="PROSITE" id="PS50006"/>
    </source>
</evidence>
<comment type="caution">
    <text evidence="16">The sequence shown here is derived from an EMBL/GenBank/DDBJ whole genome shotgun (WGS) entry which is preliminary data.</text>
</comment>
<keyword evidence="17" id="KW-1185">Reference proteome</keyword>
<keyword evidence="4" id="KW-0493">Microtubule</keyword>
<keyword evidence="7 11" id="KW-0175">Coiled coil</keyword>
<feature type="compositionally biased region" description="Low complexity" evidence="12">
    <location>
        <begin position="554"/>
        <end position="566"/>
    </location>
</feature>
<dbReference type="SUPFAM" id="SSF49879">
    <property type="entry name" value="SMAD/FHA domain"/>
    <property type="match status" value="1"/>
</dbReference>
<evidence type="ECO:0000256" key="3">
    <source>
        <dbReference type="ARBA" id="ARBA00022490"/>
    </source>
</evidence>
<dbReference type="Proteomes" id="UP000186601">
    <property type="component" value="Unassembled WGS sequence"/>
</dbReference>
<evidence type="ECO:0000256" key="11">
    <source>
        <dbReference type="SAM" id="Coils"/>
    </source>
</evidence>
<dbReference type="Gene3D" id="2.30.29.30">
    <property type="entry name" value="Pleckstrin-homology domain (PH domain)/Phosphotyrosine-binding domain (PTB)"/>
    <property type="match status" value="1"/>
</dbReference>
<evidence type="ECO:0000313" key="17">
    <source>
        <dbReference type="Proteomes" id="UP000186601"/>
    </source>
</evidence>
<evidence type="ECO:0000256" key="8">
    <source>
        <dbReference type="ARBA" id="ARBA00023175"/>
    </source>
</evidence>
<dbReference type="PANTHER" id="PTHR47117:SF10">
    <property type="entry name" value="KINESIN-LIKE PROTEIN KIF1B"/>
    <property type="match status" value="1"/>
</dbReference>
<organism evidence="16 17">
    <name type="scientific">Hermanssonia centrifuga</name>
    <dbReference type="NCBI Taxonomy" id="98765"/>
    <lineage>
        <taxon>Eukaryota</taxon>
        <taxon>Fungi</taxon>
        <taxon>Dikarya</taxon>
        <taxon>Basidiomycota</taxon>
        <taxon>Agaricomycotina</taxon>
        <taxon>Agaricomycetes</taxon>
        <taxon>Polyporales</taxon>
        <taxon>Meruliaceae</taxon>
        <taxon>Hermanssonia</taxon>
    </lineage>
</organism>
<dbReference type="PROSITE" id="PS50006">
    <property type="entry name" value="FHA_DOMAIN"/>
    <property type="match status" value="1"/>
</dbReference>
<evidence type="ECO:0000256" key="12">
    <source>
        <dbReference type="SAM" id="MobiDB-lite"/>
    </source>
</evidence>
<proteinExistence type="inferred from homology"/>
<dbReference type="InterPro" id="IPR019821">
    <property type="entry name" value="Kinesin_motor_CS"/>
</dbReference>
<dbReference type="InterPro" id="IPR022164">
    <property type="entry name" value="Kinesin-like"/>
</dbReference>
<dbReference type="InterPro" id="IPR001849">
    <property type="entry name" value="PH_domain"/>
</dbReference>
<feature type="region of interest" description="Disordered" evidence="12">
    <location>
        <begin position="526"/>
        <end position="569"/>
    </location>
</feature>
<dbReference type="InterPro" id="IPR008984">
    <property type="entry name" value="SMAD_FHA_dom_sf"/>
</dbReference>
<dbReference type="GO" id="GO:0005874">
    <property type="term" value="C:microtubule"/>
    <property type="evidence" value="ECO:0007669"/>
    <property type="project" value="UniProtKB-KW"/>
</dbReference>
<dbReference type="Pfam" id="PF00169">
    <property type="entry name" value="PH"/>
    <property type="match status" value="1"/>
</dbReference>
<dbReference type="STRING" id="98765.A0A2R6RPL8"/>
<reference evidence="16 17" key="1">
    <citation type="submission" date="2018-02" db="EMBL/GenBank/DDBJ databases">
        <title>Genome sequence of the basidiomycete white-rot fungus Phlebia centrifuga.</title>
        <authorList>
            <person name="Granchi Z."/>
            <person name="Peng M."/>
            <person name="de Vries R.P."/>
            <person name="Hilden K."/>
            <person name="Makela M.R."/>
            <person name="Grigoriev I."/>
            <person name="Riley R."/>
        </authorList>
    </citation>
    <scope>NUCLEOTIDE SEQUENCE [LARGE SCALE GENOMIC DNA]</scope>
    <source>
        <strain evidence="16 17">FBCC195</strain>
    </source>
</reference>
<dbReference type="PROSITE" id="PS50003">
    <property type="entry name" value="PH_DOMAIN"/>
    <property type="match status" value="1"/>
</dbReference>
<evidence type="ECO:0000256" key="5">
    <source>
        <dbReference type="ARBA" id="ARBA00022741"/>
    </source>
</evidence>
<dbReference type="Pfam" id="PF16183">
    <property type="entry name" value="Kinesin_assoc"/>
    <property type="match status" value="1"/>
</dbReference>
<feature type="region of interest" description="Disordered" evidence="12">
    <location>
        <begin position="1"/>
        <end position="21"/>
    </location>
</feature>
<keyword evidence="8" id="KW-0505">Motor protein</keyword>
<evidence type="ECO:0000313" key="16">
    <source>
        <dbReference type="EMBL" id="PSS31973.1"/>
    </source>
</evidence>
<evidence type="ECO:0000256" key="2">
    <source>
        <dbReference type="ARBA" id="ARBA00020751"/>
    </source>
</evidence>
<dbReference type="PROSITE" id="PS50067">
    <property type="entry name" value="KINESIN_MOTOR_2"/>
    <property type="match status" value="1"/>
</dbReference>
<gene>
    <name evidence="16" type="ORF">PHLCEN_2v2215</name>
</gene>
<dbReference type="PRINTS" id="PR00380">
    <property type="entry name" value="KINESINHEAVY"/>
</dbReference>
<dbReference type="GO" id="GO:0008017">
    <property type="term" value="F:microtubule binding"/>
    <property type="evidence" value="ECO:0007669"/>
    <property type="project" value="InterPro"/>
</dbReference>
<dbReference type="InterPro" id="IPR022140">
    <property type="entry name" value="Kinesin-like_KIF1-typ"/>
</dbReference>
<accession>A0A2R6RPL8</accession>
<evidence type="ECO:0000256" key="10">
    <source>
        <dbReference type="PROSITE-ProRule" id="PRU00283"/>
    </source>
</evidence>
<dbReference type="InterPro" id="IPR000253">
    <property type="entry name" value="FHA_dom"/>
</dbReference>
<comment type="similarity">
    <text evidence="10">Belongs to the TRAFAC class myosin-kinesin ATPase superfamily. Kinesin family.</text>
</comment>
<keyword evidence="6" id="KW-0067">ATP-binding</keyword>
<dbReference type="InterPro" id="IPR036961">
    <property type="entry name" value="Kinesin_motor_dom_sf"/>
</dbReference>
<dbReference type="SUPFAM" id="SSF50729">
    <property type="entry name" value="PH domain-like"/>
    <property type="match status" value="1"/>
</dbReference>
<dbReference type="GO" id="GO:0003777">
    <property type="term" value="F:microtubule motor activity"/>
    <property type="evidence" value="ECO:0007669"/>
    <property type="project" value="InterPro"/>
</dbReference>
<dbReference type="SUPFAM" id="SSF52540">
    <property type="entry name" value="P-loop containing nucleoside triphosphate hydrolases"/>
    <property type="match status" value="1"/>
</dbReference>
<dbReference type="Pfam" id="PF12473">
    <property type="entry name" value="DUF3694"/>
    <property type="match status" value="1"/>
</dbReference>
<comment type="caution">
    <text evidence="10">Lacks conserved residue(s) required for the propagation of feature annotation.</text>
</comment>
<dbReference type="Pfam" id="PF00225">
    <property type="entry name" value="Kinesin"/>
    <property type="match status" value="1"/>
</dbReference>
<dbReference type="Pfam" id="PF12423">
    <property type="entry name" value="KIF1B"/>
    <property type="match status" value="1"/>
</dbReference>
<dbReference type="GO" id="GO:0010970">
    <property type="term" value="P:transport along microtubule"/>
    <property type="evidence" value="ECO:0007669"/>
    <property type="project" value="UniProtKB-ARBA"/>
</dbReference>
<dbReference type="CDD" id="cd01365">
    <property type="entry name" value="KISc_KIF1A_KIF1B"/>
    <property type="match status" value="1"/>
</dbReference>
<keyword evidence="9" id="KW-0206">Cytoskeleton</keyword>
<feature type="domain" description="FHA" evidence="14">
    <location>
        <begin position="443"/>
        <end position="494"/>
    </location>
</feature>
<dbReference type="EMBL" id="MLYV02000207">
    <property type="protein sequence ID" value="PSS31973.1"/>
    <property type="molecule type" value="Genomic_DNA"/>
</dbReference>
<comment type="subcellular location">
    <subcellularLocation>
        <location evidence="1">Cytoplasm</location>
        <location evidence="1">Cytoskeleton</location>
    </subcellularLocation>
</comment>
<dbReference type="OrthoDB" id="3176171at2759"/>
<sequence>MEGNQTILDPPEATQGGGRATERKLMPFTFDKSYWSAGSRDEPNYCSQQTLYDDLGKELLDHGFAGFNACILAYGQTDGADKGIIPLTCSELFVRVADKKAADPNVNFTVEVSYIEIYNEKVRDLLNPKNTGNLRVREHPSLGPYVEDLSKLMVNSYDEMMTLMDEGNKARTVAATNMNETSSRSHAVFTLLLTMKRHDAATNLDTEKVSRISLVDLAGSERANSTGATGQRLKEGANINKSLTTLGKVIAALATASQADTKKGKKGKADEFVPYRDSVLTWLLKDSLGGNSKTAMIAAISPADVQYDETLSTLRYADQAKKIKNKAVINEDPNAKLVRELKEELETLRARVSGSTSEAVFDPKIPAAQQKVTYQAKDGTLKTVTKAELQDQLETSEKLMQGLNETWEEKMQRTQQVQKEREKALEELGITVEKNNVGVHTPKRVGRLDSEKPAAIRLSGESIKEDHCYFENNDGKVTLHAMPDAVTFLNGRQIVPDQVYKLRSGFRIIMGEHHVFRFNNPEEVRKQRDRAMAKSSLSISASPADMQASGENGTPTTRPDSPTSSSVDMTDVDWNYAKREAAFARLGLDPALDNLPDEDLNKLYEKITRVKAMRGVGPRPESSLSQADDVWSESGRPFPSDVLTDDTSVDALTSHDSPEMVGSLKDVQSQLESQRMEFEQRLQSITEASEADDLKAEKDQMEHQLKLVQIHIKRLLDARARGETDADAVPFEPVIYSARQLRLIRKVLDKWRAHRSFSMSEVVLSNAVYIKEANIISKELGKNVLYNFTVASGGSLAAPSSAIDTIAGLDQFGDVADPVLASATQPSVAVKVIDKSHNGIYVWSLDRLQQQLQRMRNLTTYIDRPSYSQHFSSEEPFYDSPPAEYSFVGNALISLAPLSRRLSSTSVVPIFCRYTSEAIGSCRVEIKIANVVLSPKHANASTTSTRSSSPVPGTVPPGSKLSFFLTVDTVKGLSHHDFSAVHLQVRLSSFMGPTISAEEVYPSSAVDLDAASLSDLKFRRSFSIVASTKVLTYLRHGYAPIEFFARLRPTYLERMERWDEMRDQRILPRNASGSPDSRPATLPPMRRCETEFLTEQVHDVVAWLQICELTPDGTYAPVPVVSQGALDPGCFSLHQGLQRRIVLSLSSNSGRQFPWTEVARIRLGNIRLFDDKGRVHDSASKALITLPLLQDQVVEYKADGTGMLTAQALWDSSVHDSILLNRVTGSNQRIFMQFSWSVSVETCADSVQFSMDTAVTIQTRGARPPSRIFSILGSTKVLPKTSTVFTVRLSPPMTRSPKDLWRLDTAEKYVRGEEALGSWKPRGISVVEDYTRLVTMERRSADVQAIRVILNASPPRPTQAGAAIWGSEELLKKALDLWQKKFGHRGEIVLSQEPADPEVLSVASASRAPSVQSTDSLKLMSQTKVVPRNDGPTKKGHLSVMTDATENRWERRWFVLRRPYLHMYKHSNEIEEVSVINLNGVNIESNPEMEALLGYASAVPPKL</sequence>
<dbReference type="InterPro" id="IPR027417">
    <property type="entry name" value="P-loop_NTPase"/>
</dbReference>
<feature type="region of interest" description="Disordered" evidence="12">
    <location>
        <begin position="616"/>
        <end position="643"/>
    </location>
</feature>
<keyword evidence="3" id="KW-0963">Cytoplasm</keyword>
<evidence type="ECO:0000256" key="9">
    <source>
        <dbReference type="ARBA" id="ARBA00023212"/>
    </source>
</evidence>
<dbReference type="InterPro" id="IPR011993">
    <property type="entry name" value="PH-like_dom_sf"/>
</dbReference>
<feature type="coiled-coil region" evidence="11">
    <location>
        <begin position="668"/>
        <end position="711"/>
    </location>
</feature>
<evidence type="ECO:0000256" key="7">
    <source>
        <dbReference type="ARBA" id="ARBA00023054"/>
    </source>
</evidence>
<evidence type="ECO:0000256" key="6">
    <source>
        <dbReference type="ARBA" id="ARBA00022840"/>
    </source>
</evidence>
<keyword evidence="5" id="KW-0547">Nucleotide-binding</keyword>
<dbReference type="Gene3D" id="3.40.850.10">
    <property type="entry name" value="Kinesin motor domain"/>
    <property type="match status" value="1"/>
</dbReference>
<feature type="domain" description="PH" evidence="13">
    <location>
        <begin position="1431"/>
        <end position="1503"/>
    </location>
</feature>
<evidence type="ECO:0000259" key="15">
    <source>
        <dbReference type="PROSITE" id="PS50067"/>
    </source>
</evidence>
<dbReference type="Gene3D" id="2.60.200.20">
    <property type="match status" value="1"/>
</dbReference>
<name>A0A2R6RPL8_9APHY</name>
<evidence type="ECO:0000256" key="4">
    <source>
        <dbReference type="ARBA" id="ARBA00022701"/>
    </source>
</evidence>